<dbReference type="RefSeq" id="WP_406764603.1">
    <property type="nucleotide sequence ID" value="NZ_JBJHZY010000001.1"/>
</dbReference>
<organism evidence="1 2">
    <name type="scientific">Candidatus Clostridium radicumherbarum</name>
    <dbReference type="NCBI Taxonomy" id="3381662"/>
    <lineage>
        <taxon>Bacteria</taxon>
        <taxon>Bacillati</taxon>
        <taxon>Bacillota</taxon>
        <taxon>Clostridia</taxon>
        <taxon>Eubacteriales</taxon>
        <taxon>Clostridiaceae</taxon>
        <taxon>Clostridium</taxon>
    </lineage>
</organism>
<evidence type="ECO:0000313" key="1">
    <source>
        <dbReference type="EMBL" id="MFL0268020.1"/>
    </source>
</evidence>
<name>A0ABW8TQL7_9CLOT</name>
<comment type="caution">
    <text evidence="1">The sequence shown here is derived from an EMBL/GenBank/DDBJ whole genome shotgun (WGS) entry which is preliminary data.</text>
</comment>
<dbReference type="PROSITE" id="PS51257">
    <property type="entry name" value="PROKAR_LIPOPROTEIN"/>
    <property type="match status" value="1"/>
</dbReference>
<sequence>MVNASKILIAVFAFCTIMTGCSKSDLTGNFKKEPLKVTNLQNGNQTKQNNQYKYFELPDKIQLIDKGKRLKMITADDNLYKQILDLTNERFNTNVSSLRCIVTPENLKSLENNELVLEFIYLGPKYTEFYNQFLPPIKQYVRLLMPLTNSVSKNLYIDDGKGSGLSPLSNLLPPDKLIDLVNKSNITNTSSSDSGEPW</sequence>
<evidence type="ECO:0000313" key="2">
    <source>
        <dbReference type="Proteomes" id="UP001623661"/>
    </source>
</evidence>
<gene>
    <name evidence="1" type="ORF">ACJDUH_07890</name>
</gene>
<keyword evidence="2" id="KW-1185">Reference proteome</keyword>
<dbReference type="EMBL" id="JBJHZY010000001">
    <property type="protein sequence ID" value="MFL0268020.1"/>
    <property type="molecule type" value="Genomic_DNA"/>
</dbReference>
<protein>
    <recommendedName>
        <fullName evidence="3">Lipoprotein</fullName>
    </recommendedName>
</protein>
<reference evidence="1 2" key="1">
    <citation type="submission" date="2024-11" db="EMBL/GenBank/DDBJ databases">
        <authorList>
            <person name="Heng Y.C."/>
            <person name="Lim A.C.H."/>
            <person name="Lee J.K.Y."/>
            <person name="Kittelmann S."/>
        </authorList>
    </citation>
    <scope>NUCLEOTIDE SEQUENCE [LARGE SCALE GENOMIC DNA]</scope>
    <source>
        <strain evidence="1 2">WILCCON 0202</strain>
    </source>
</reference>
<accession>A0ABW8TQL7</accession>
<proteinExistence type="predicted"/>
<evidence type="ECO:0008006" key="3">
    <source>
        <dbReference type="Google" id="ProtNLM"/>
    </source>
</evidence>
<dbReference type="Proteomes" id="UP001623661">
    <property type="component" value="Unassembled WGS sequence"/>
</dbReference>